<gene>
    <name evidence="2" type="ORF">LARSCL_LOCUS9985</name>
</gene>
<proteinExistence type="predicted"/>
<name>A0AAV2A701_9ARAC</name>
<feature type="compositionally biased region" description="Basic and acidic residues" evidence="1">
    <location>
        <begin position="247"/>
        <end position="261"/>
    </location>
</feature>
<evidence type="ECO:0000313" key="3">
    <source>
        <dbReference type="Proteomes" id="UP001497382"/>
    </source>
</evidence>
<evidence type="ECO:0000313" key="2">
    <source>
        <dbReference type="EMBL" id="CAL1278775.1"/>
    </source>
</evidence>
<dbReference type="EMBL" id="CAXIEN010000116">
    <property type="protein sequence ID" value="CAL1278775.1"/>
    <property type="molecule type" value="Genomic_DNA"/>
</dbReference>
<comment type="caution">
    <text evidence="2">The sequence shown here is derived from an EMBL/GenBank/DDBJ whole genome shotgun (WGS) entry which is preliminary data.</text>
</comment>
<accession>A0AAV2A701</accession>
<feature type="region of interest" description="Disordered" evidence="1">
    <location>
        <begin position="126"/>
        <end position="157"/>
    </location>
</feature>
<dbReference type="Proteomes" id="UP001497382">
    <property type="component" value="Unassembled WGS sequence"/>
</dbReference>
<keyword evidence="3" id="KW-1185">Reference proteome</keyword>
<feature type="compositionally biased region" description="Polar residues" evidence="1">
    <location>
        <begin position="127"/>
        <end position="151"/>
    </location>
</feature>
<sequence>MSQEANANFYMNHRCEPMGGELDSSNRNVPNIGRHSNSTDSFPEDHFIDDLTLKVRSLLKSWDDELLNDDLPNYHLTHDNSYSSHSTLSKEFQVGKSTVSTESNFSSSEIIPEYRISNELKYHSNDSKLNPSESFTENSSNNCKSHDISSFSHKKKVRTLMNPRENRSEFRDDKYLNCPRTSINKMSNYDVDDTLFLKKTSTPIPTVEDPLSYNDFSSSLQDVRNISNRSEKNFNYLLDKSVLESSRKLSGTERNSKEDNGNLKTDSSLNAADLYCRESSDKETERSWSEITIVAESYSESSKNRITSPIENQNDFCNANSLQPASFKKPPNVLSSSVRVKENIKNISRSANIYNKDINVSTREWKIEITDHDKTLQESDKEYQFSDFLPNSNLSDLDQIDCDTPPLSASSMASSKRLEWDNGADIGYNVADMRSKVKYRSIPRSEPEGISFINETGTNTVSSKILLPSFASMTSQDEPASMVSSHLDGLSSETSSVHGPSVMEDLLERSSSPGSLSRSDSKKSVIYNSFKNTLASGKTSSSSDLRFMQTRKNSSWPDLTLKSSVPVADWDTVSPSKILSKSDEQVGSVRCSELKHKECHFPGFTVSANNINESIDSSHLSERILPIGDYFPSELQSFSKQNSTRSISHSCKNCQSPLSENVVSSAGELISPNSGDLCNLQEGDLESYEIDSELPNLNQTNNYLQFPQQGAEGDWTNENVLNSDFSYITELPELTDYQLQSFTSKPFLLLHHDASRLKGNNFPNMVQNLFCVGNSGDHSTNGNSEVKPHIRWYPFPSTSNLQDIKNVSTQTSVSFIAKQQTDSPVQVSDQQINQQEIPSKAFGSNLGGDSSTVQLDKTAAEVLDDSNFPSTSTLSSKASAVAEKGTVNEKTKTSLSHYTHVTSEVEITATKNAYIDANQIADEVYLSNSVGRKLSFTESHLSHKSEVEKQENMPLLTHSTSCIVTSNKSAQHQPSAVLSDTRYDSDDSTYLLTKNIVSQPPSKYIFSGDLPSSFAKRRVGVGQCQTSPEPATSKFPRENFKIQLDSQTKETSNSSTENTEKTESVPHSYKFFNANHSNSEVSRFVSNQVDNEAASYDHTRSNFEQNLDDTVPLTTAYIQNGNEPIQIRYNASTIPLENIALNRDERVNGIFTNNDTKITDVISGVTNHFFHTGTNLSQLLSENHPFPISRQHQNSIIHKSHSDPLISSQNCKTNVACEENKIFLQSHLPSVSRKLDFELSEDSESDSCERIDCVEASVVKHSSIKDNSEFLQSQNSFNPNLYSEIASNSFIYERGSFKNKSQLPGMKITVQSMNLPHDTPKFISDSNKSLLKEQSYLSSRNKMDKFHGIQRSFEHSDVVDEVHQIPIENVLSRLNYSELNKRNYASIGIQVSQSISGLEKCSFCHKTKDSHLNCCLKKELFKTALNQTLSKRVPEMKSKSATSFCVYPSGCYCCCNKTLQEAFNFHRSEIVERIELRKKEVEEKCKKKFSLNAPLASQTKPKQPLIKLNLKPVTDLHEKPWKMSSNKENKRIKKSESSWKSTSSQKGRQKNLNKYNRIMSKIYSQRLKNETLKGKVNHQRHEILINS</sequence>
<reference evidence="2 3" key="1">
    <citation type="submission" date="2024-04" db="EMBL/GenBank/DDBJ databases">
        <authorList>
            <person name="Rising A."/>
            <person name="Reimegard J."/>
            <person name="Sonavane S."/>
            <person name="Akerstrom W."/>
            <person name="Nylinder S."/>
            <person name="Hedman E."/>
            <person name="Kallberg Y."/>
        </authorList>
    </citation>
    <scope>NUCLEOTIDE SEQUENCE [LARGE SCALE GENOMIC DNA]</scope>
</reference>
<protein>
    <submittedName>
        <fullName evidence="2">Uncharacterized protein</fullName>
    </submittedName>
</protein>
<feature type="region of interest" description="Disordered" evidence="1">
    <location>
        <begin position="247"/>
        <end position="266"/>
    </location>
</feature>
<organism evidence="2 3">
    <name type="scientific">Larinioides sclopetarius</name>
    <dbReference type="NCBI Taxonomy" id="280406"/>
    <lineage>
        <taxon>Eukaryota</taxon>
        <taxon>Metazoa</taxon>
        <taxon>Ecdysozoa</taxon>
        <taxon>Arthropoda</taxon>
        <taxon>Chelicerata</taxon>
        <taxon>Arachnida</taxon>
        <taxon>Araneae</taxon>
        <taxon>Araneomorphae</taxon>
        <taxon>Entelegynae</taxon>
        <taxon>Araneoidea</taxon>
        <taxon>Araneidae</taxon>
        <taxon>Larinioides</taxon>
    </lineage>
</organism>
<evidence type="ECO:0000256" key="1">
    <source>
        <dbReference type="SAM" id="MobiDB-lite"/>
    </source>
</evidence>
<feature type="region of interest" description="Disordered" evidence="1">
    <location>
        <begin position="1517"/>
        <end position="1552"/>
    </location>
</feature>
<feature type="compositionally biased region" description="Basic and acidic residues" evidence="1">
    <location>
        <begin position="1517"/>
        <end position="1537"/>
    </location>
</feature>
<feature type="region of interest" description="Disordered" evidence="1">
    <location>
        <begin position="477"/>
        <end position="500"/>
    </location>
</feature>
<feature type="region of interest" description="Disordered" evidence="1">
    <location>
        <begin position="1044"/>
        <end position="1066"/>
    </location>
</feature>